<dbReference type="EMBL" id="JAWDGP010000010">
    <property type="protein sequence ID" value="KAK3804451.1"/>
    <property type="molecule type" value="Genomic_DNA"/>
</dbReference>
<proteinExistence type="predicted"/>
<sequence length="114" mass="12832">MQYCLVDRFDHPDPNREGNICFNQALFKRPQSEQRPLALAPLDAVLGRESVPSLLTGQGKPSTAVTDRDLNQVLCGQSNVSVVEQLNRRRPGRCKVQLMRITGQPRHQVPAERD</sequence>
<evidence type="ECO:0000313" key="2">
    <source>
        <dbReference type="Proteomes" id="UP001283361"/>
    </source>
</evidence>
<organism evidence="1 2">
    <name type="scientific">Elysia crispata</name>
    <name type="common">lettuce slug</name>
    <dbReference type="NCBI Taxonomy" id="231223"/>
    <lineage>
        <taxon>Eukaryota</taxon>
        <taxon>Metazoa</taxon>
        <taxon>Spiralia</taxon>
        <taxon>Lophotrochozoa</taxon>
        <taxon>Mollusca</taxon>
        <taxon>Gastropoda</taxon>
        <taxon>Heterobranchia</taxon>
        <taxon>Euthyneura</taxon>
        <taxon>Panpulmonata</taxon>
        <taxon>Sacoglossa</taxon>
        <taxon>Placobranchoidea</taxon>
        <taxon>Plakobranchidae</taxon>
        <taxon>Elysia</taxon>
    </lineage>
</organism>
<reference evidence="1" key="1">
    <citation type="journal article" date="2023" name="G3 (Bethesda)">
        <title>A reference genome for the long-term kleptoplast-retaining sea slug Elysia crispata morphotype clarki.</title>
        <authorList>
            <person name="Eastman K.E."/>
            <person name="Pendleton A.L."/>
            <person name="Shaikh M.A."/>
            <person name="Suttiyut T."/>
            <person name="Ogas R."/>
            <person name="Tomko P."/>
            <person name="Gavelis G."/>
            <person name="Widhalm J.R."/>
            <person name="Wisecaver J.H."/>
        </authorList>
    </citation>
    <scope>NUCLEOTIDE SEQUENCE</scope>
    <source>
        <strain evidence="1">ECLA1</strain>
    </source>
</reference>
<comment type="caution">
    <text evidence="1">The sequence shown here is derived from an EMBL/GenBank/DDBJ whole genome shotgun (WGS) entry which is preliminary data.</text>
</comment>
<gene>
    <name evidence="1" type="ORF">RRG08_042210</name>
</gene>
<dbReference type="Proteomes" id="UP001283361">
    <property type="component" value="Unassembled WGS sequence"/>
</dbReference>
<name>A0AAE1EEE2_9GAST</name>
<protein>
    <submittedName>
        <fullName evidence="1">Uncharacterized protein</fullName>
    </submittedName>
</protein>
<dbReference type="AlphaFoldDB" id="A0AAE1EEE2"/>
<evidence type="ECO:0000313" key="1">
    <source>
        <dbReference type="EMBL" id="KAK3804451.1"/>
    </source>
</evidence>
<accession>A0AAE1EEE2</accession>
<keyword evidence="2" id="KW-1185">Reference proteome</keyword>